<reference evidence="4 5" key="1">
    <citation type="submission" date="2016-12" db="EMBL/GenBank/DDBJ databases">
        <authorList>
            <person name="Song W.-J."/>
            <person name="Kurnit D.M."/>
        </authorList>
    </citation>
    <scope>NUCLEOTIDE SEQUENCE [LARGE SCALE GENOMIC DNA]</scope>
    <source>
        <strain evidence="4 5">DSM 19599</strain>
    </source>
</reference>
<dbReference type="GO" id="GO:0005694">
    <property type="term" value="C:chromosome"/>
    <property type="evidence" value="ECO:0007669"/>
    <property type="project" value="TreeGrafter"/>
</dbReference>
<dbReference type="CDD" id="cd16405">
    <property type="entry name" value="RepB_like_N"/>
    <property type="match status" value="1"/>
</dbReference>
<accession>A0A1M7ZQV3</accession>
<dbReference type="OrthoDB" id="7908920at2"/>
<name>A0A1M7ZQV3_9HYPH</name>
<dbReference type="SUPFAM" id="SSF110849">
    <property type="entry name" value="ParB/Sulfiredoxin"/>
    <property type="match status" value="1"/>
</dbReference>
<evidence type="ECO:0000256" key="1">
    <source>
        <dbReference type="ARBA" id="ARBA00006295"/>
    </source>
</evidence>
<dbReference type="RefSeq" id="WP_073631875.1">
    <property type="nucleotide sequence ID" value="NZ_FRXO01000012.1"/>
</dbReference>
<protein>
    <submittedName>
        <fullName evidence="4">Chromosome partitioning protein, ParB family</fullName>
    </submittedName>
</protein>
<dbReference type="InterPro" id="IPR036086">
    <property type="entry name" value="ParB/Sulfiredoxin_sf"/>
</dbReference>
<organism evidence="4 5">
    <name type="scientific">Pseudoxanthobacter soli DSM 19599</name>
    <dbReference type="NCBI Taxonomy" id="1123029"/>
    <lineage>
        <taxon>Bacteria</taxon>
        <taxon>Pseudomonadati</taxon>
        <taxon>Pseudomonadota</taxon>
        <taxon>Alphaproteobacteria</taxon>
        <taxon>Hyphomicrobiales</taxon>
        <taxon>Segnochrobactraceae</taxon>
        <taxon>Pseudoxanthobacter</taxon>
    </lineage>
</organism>
<gene>
    <name evidence="4" type="ORF">SAMN02745172_03922</name>
</gene>
<dbReference type="Pfam" id="PF07506">
    <property type="entry name" value="RepB"/>
    <property type="match status" value="1"/>
</dbReference>
<dbReference type="SUPFAM" id="SSF109709">
    <property type="entry name" value="KorB DNA-binding domain-like"/>
    <property type="match status" value="1"/>
</dbReference>
<dbReference type="GO" id="GO:0007059">
    <property type="term" value="P:chromosome segregation"/>
    <property type="evidence" value="ECO:0007669"/>
    <property type="project" value="TreeGrafter"/>
</dbReference>
<dbReference type="InterPro" id="IPR017819">
    <property type="entry name" value="Plasmid_partition_RepB"/>
</dbReference>
<dbReference type="Gene3D" id="3.90.1530.30">
    <property type="match status" value="1"/>
</dbReference>
<dbReference type="InterPro" id="IPR050336">
    <property type="entry name" value="Chromosome_partition/occlusion"/>
</dbReference>
<proteinExistence type="inferred from homology"/>
<evidence type="ECO:0000313" key="5">
    <source>
        <dbReference type="Proteomes" id="UP000186406"/>
    </source>
</evidence>
<dbReference type="PANTHER" id="PTHR33375">
    <property type="entry name" value="CHROMOSOME-PARTITIONING PROTEIN PARB-RELATED"/>
    <property type="match status" value="1"/>
</dbReference>
<dbReference type="Proteomes" id="UP000186406">
    <property type="component" value="Unassembled WGS sequence"/>
</dbReference>
<dbReference type="STRING" id="1123029.SAMN02745172_03922"/>
<feature type="region of interest" description="Disordered" evidence="2">
    <location>
        <begin position="1"/>
        <end position="35"/>
    </location>
</feature>
<feature type="domain" description="ParB-like N-terminal" evidence="3">
    <location>
        <begin position="73"/>
        <end position="164"/>
    </location>
</feature>
<dbReference type="PANTHER" id="PTHR33375:SF1">
    <property type="entry name" value="CHROMOSOME-PARTITIONING PROTEIN PARB-RELATED"/>
    <property type="match status" value="1"/>
</dbReference>
<dbReference type="InterPro" id="IPR011111">
    <property type="entry name" value="Plasmid_RepB"/>
</dbReference>
<dbReference type="InterPro" id="IPR004437">
    <property type="entry name" value="ParB/RepB/Spo0J"/>
</dbReference>
<comment type="similarity">
    <text evidence="1">Belongs to the ParB family.</text>
</comment>
<dbReference type="Gene3D" id="1.10.10.2830">
    <property type="match status" value="1"/>
</dbReference>
<dbReference type="AlphaFoldDB" id="A0A1M7ZQV3"/>
<dbReference type="Pfam" id="PF02195">
    <property type="entry name" value="ParB_N"/>
    <property type="match status" value="1"/>
</dbReference>
<dbReference type="SMART" id="SM00470">
    <property type="entry name" value="ParB"/>
    <property type="match status" value="1"/>
</dbReference>
<evidence type="ECO:0000313" key="4">
    <source>
        <dbReference type="EMBL" id="SHO67247.1"/>
    </source>
</evidence>
<dbReference type="NCBIfam" id="TIGR00180">
    <property type="entry name" value="parB_part"/>
    <property type="match status" value="1"/>
</dbReference>
<dbReference type="EMBL" id="FRXO01000012">
    <property type="protein sequence ID" value="SHO67247.1"/>
    <property type="molecule type" value="Genomic_DNA"/>
</dbReference>
<dbReference type="NCBIfam" id="TIGR03454">
    <property type="entry name" value="partition_RepB"/>
    <property type="match status" value="1"/>
</dbReference>
<dbReference type="InterPro" id="IPR037972">
    <property type="entry name" value="RepB_N"/>
</dbReference>
<dbReference type="GO" id="GO:0003677">
    <property type="term" value="F:DNA binding"/>
    <property type="evidence" value="ECO:0007669"/>
    <property type="project" value="InterPro"/>
</dbReference>
<evidence type="ECO:0000259" key="3">
    <source>
        <dbReference type="SMART" id="SM00470"/>
    </source>
</evidence>
<sequence>MARKNLLSGLTSAELPAGNPSVSPGAAPTPAAAPTLGNRGAIGAVTRSIEHLKSQIGEARTLQSQLASGQAVIELDPATIESSFVADRLPGSEADHATLMESIRTHGQQVPILVRPHPAEAGRYQVAYGHRRLRAISALGLKVRAVVKALSDAELVVAQGQENTARTDLSFIERALFAARLEERGFDRETIMAALSVDKTGASRLISAAVKVPRFVIEAIGPAPKAGRDRWLELAERIEARQGIDRARSIVEAEDFASIPTDERFLAVFDGLAAAKSKAGRKPGGKASVWTAEDGRKVARIQQDARTMTLILDKKAAPEFADFVLSRLGDLYAAFRATREPRE</sequence>
<feature type="compositionally biased region" description="Low complexity" evidence="2">
    <location>
        <begin position="26"/>
        <end position="35"/>
    </location>
</feature>
<keyword evidence="5" id="KW-1185">Reference proteome</keyword>
<evidence type="ECO:0000256" key="2">
    <source>
        <dbReference type="SAM" id="MobiDB-lite"/>
    </source>
</evidence>
<dbReference type="InterPro" id="IPR003115">
    <property type="entry name" value="ParB_N"/>
</dbReference>